<evidence type="ECO:0000256" key="1">
    <source>
        <dbReference type="ARBA" id="ARBA00004123"/>
    </source>
</evidence>
<evidence type="ECO:0000313" key="6">
    <source>
        <dbReference type="EMBL" id="KAI3921343.1"/>
    </source>
</evidence>
<reference evidence="6" key="1">
    <citation type="submission" date="2022-04" db="EMBL/GenBank/DDBJ databases">
        <title>A functionally conserved STORR gene fusion in Papaver species that diverged 16.8 million years ago.</title>
        <authorList>
            <person name="Catania T."/>
        </authorList>
    </citation>
    <scope>NUCLEOTIDE SEQUENCE</scope>
    <source>
        <strain evidence="6">S-188037</strain>
    </source>
</reference>
<gene>
    <name evidence="6" type="ORF">MKW98_011481</name>
</gene>
<evidence type="ECO:0000313" key="7">
    <source>
        <dbReference type="Proteomes" id="UP001202328"/>
    </source>
</evidence>
<accession>A0AAD4SVH4</accession>
<sequence>MAETAGCSKKSLMLIRNRLRRRRQLISSSSKGTSNSCYYRSTTRSRPVSSRRLIRMKVRRLQKLVPGGKGLQPDRLFLETANYILHLKFQVNVLQTLSNMYKL</sequence>
<organism evidence="6 7">
    <name type="scientific">Papaver atlanticum</name>
    <dbReference type="NCBI Taxonomy" id="357466"/>
    <lineage>
        <taxon>Eukaryota</taxon>
        <taxon>Viridiplantae</taxon>
        <taxon>Streptophyta</taxon>
        <taxon>Embryophyta</taxon>
        <taxon>Tracheophyta</taxon>
        <taxon>Spermatophyta</taxon>
        <taxon>Magnoliopsida</taxon>
        <taxon>Ranunculales</taxon>
        <taxon>Papaveraceae</taxon>
        <taxon>Papaveroideae</taxon>
        <taxon>Papaver</taxon>
    </lineage>
</organism>
<name>A0AAD4SVH4_9MAGN</name>
<evidence type="ECO:0000256" key="2">
    <source>
        <dbReference type="ARBA" id="ARBA00023015"/>
    </source>
</evidence>
<protein>
    <submittedName>
        <fullName evidence="6">Uncharacterized protein</fullName>
    </submittedName>
</protein>
<dbReference type="PANTHER" id="PTHR33124">
    <property type="entry name" value="TRANSCRIPTION FACTOR IBH1-LIKE 1"/>
    <property type="match status" value="1"/>
</dbReference>
<keyword evidence="2" id="KW-0805">Transcription regulation</keyword>
<feature type="region of interest" description="Disordered" evidence="5">
    <location>
        <begin position="24"/>
        <end position="46"/>
    </location>
</feature>
<dbReference type="GO" id="GO:0005634">
    <property type="term" value="C:nucleus"/>
    <property type="evidence" value="ECO:0007669"/>
    <property type="project" value="UniProtKB-SubCell"/>
</dbReference>
<dbReference type="Proteomes" id="UP001202328">
    <property type="component" value="Unassembled WGS sequence"/>
</dbReference>
<dbReference type="InterPro" id="IPR044549">
    <property type="entry name" value="bHLH_AtIBH1-like"/>
</dbReference>
<keyword evidence="3" id="KW-0804">Transcription</keyword>
<keyword evidence="4" id="KW-0539">Nucleus</keyword>
<dbReference type="CDD" id="cd11444">
    <property type="entry name" value="bHLH_AtIBH1_like"/>
    <property type="match status" value="1"/>
</dbReference>
<evidence type="ECO:0000256" key="3">
    <source>
        <dbReference type="ARBA" id="ARBA00023163"/>
    </source>
</evidence>
<dbReference type="PANTHER" id="PTHR33124:SF9">
    <property type="entry name" value="TRANSCRIPTION FACTOR"/>
    <property type="match status" value="1"/>
</dbReference>
<comment type="caution">
    <text evidence="6">The sequence shown here is derived from an EMBL/GenBank/DDBJ whole genome shotgun (WGS) entry which is preliminary data.</text>
</comment>
<dbReference type="EMBL" id="JAJJMB010008688">
    <property type="protein sequence ID" value="KAI3921343.1"/>
    <property type="molecule type" value="Genomic_DNA"/>
</dbReference>
<dbReference type="GO" id="GO:0006355">
    <property type="term" value="P:regulation of DNA-templated transcription"/>
    <property type="evidence" value="ECO:0007669"/>
    <property type="project" value="InterPro"/>
</dbReference>
<keyword evidence="7" id="KW-1185">Reference proteome</keyword>
<dbReference type="InterPro" id="IPR044660">
    <property type="entry name" value="IBH1-like"/>
</dbReference>
<proteinExistence type="predicted"/>
<evidence type="ECO:0000256" key="4">
    <source>
        <dbReference type="ARBA" id="ARBA00023242"/>
    </source>
</evidence>
<evidence type="ECO:0000256" key="5">
    <source>
        <dbReference type="SAM" id="MobiDB-lite"/>
    </source>
</evidence>
<dbReference type="AlphaFoldDB" id="A0AAD4SVH4"/>
<comment type="subcellular location">
    <subcellularLocation>
        <location evidence="1">Nucleus</location>
    </subcellularLocation>
</comment>